<dbReference type="SUPFAM" id="SSF51905">
    <property type="entry name" value="FAD/NAD(P)-binding domain"/>
    <property type="match status" value="1"/>
</dbReference>
<dbReference type="InterPro" id="IPR028348">
    <property type="entry name" value="FAD-binding_protein"/>
</dbReference>
<evidence type="ECO:0000313" key="2">
    <source>
        <dbReference type="EMBL" id="HIV03421.1"/>
    </source>
</evidence>
<dbReference type="Gene3D" id="3.30.70.2700">
    <property type="match status" value="1"/>
</dbReference>
<dbReference type="InterPro" id="IPR036188">
    <property type="entry name" value="FAD/NAD-bd_sf"/>
</dbReference>
<dbReference type="PANTHER" id="PTHR42842">
    <property type="entry name" value="FAD/NAD(P)-BINDING OXIDOREDUCTASE"/>
    <property type="match status" value="1"/>
</dbReference>
<dbReference type="InterPro" id="IPR049516">
    <property type="entry name" value="FAD-depend_C"/>
</dbReference>
<proteinExistence type="predicted"/>
<dbReference type="Proteomes" id="UP000886743">
    <property type="component" value="Unassembled WGS sequence"/>
</dbReference>
<dbReference type="EMBL" id="DVOF01000227">
    <property type="protein sequence ID" value="HIV03421.1"/>
    <property type="molecule type" value="Genomic_DNA"/>
</dbReference>
<comment type="caution">
    <text evidence="2">The sequence shown here is derived from an EMBL/GenBank/DDBJ whole genome shotgun (WGS) entry which is preliminary data.</text>
</comment>
<gene>
    <name evidence="2" type="ORF">IAC74_07580</name>
</gene>
<dbReference type="PIRSF" id="PIRSF038984">
    <property type="entry name" value="FAD_binding_protein"/>
    <property type="match status" value="1"/>
</dbReference>
<evidence type="ECO:0000313" key="3">
    <source>
        <dbReference type="Proteomes" id="UP000886743"/>
    </source>
</evidence>
<feature type="domain" description="FAD-dependent protein C-terminal" evidence="1">
    <location>
        <begin position="285"/>
        <end position="481"/>
    </location>
</feature>
<accession>A0A9D1NIZ9</accession>
<dbReference type="Gene3D" id="3.50.50.60">
    <property type="entry name" value="FAD/NAD(P)-binding domain"/>
    <property type="match status" value="2"/>
</dbReference>
<organism evidence="2 3">
    <name type="scientific">Candidatus Aphodoplasma excrementigallinarum</name>
    <dbReference type="NCBI Taxonomy" id="2840673"/>
    <lineage>
        <taxon>Bacteria</taxon>
        <taxon>Bacillati</taxon>
        <taxon>Bacillota</taxon>
        <taxon>Clostridia</taxon>
        <taxon>Eubacteriales</taxon>
        <taxon>Candidatus Aphodoplasma</taxon>
    </lineage>
</organism>
<name>A0A9D1NIZ9_9FIRM</name>
<protein>
    <recommendedName>
        <fullName evidence="1">FAD-dependent protein C-terminal domain-containing protein</fullName>
    </recommendedName>
</protein>
<dbReference type="Pfam" id="PF21688">
    <property type="entry name" value="FAD-depend_C"/>
    <property type="match status" value="1"/>
</dbReference>
<evidence type="ECO:0000259" key="1">
    <source>
        <dbReference type="Pfam" id="PF21688"/>
    </source>
</evidence>
<dbReference type="AlphaFoldDB" id="A0A9D1NIZ9"/>
<sequence>MLRISGIRAGLDEDTTEYLRAAAAKALHVPPGRIAALTIAKKSVDARKKHDVHFVYSVDVILTDGGDRIPPHADKARVRVLHPANFTFQTAKRKPQSRPVVCGFGPAGMFCALLLARAGLAPIVLERGGDVDSRTAAVEGFFGGGALDTESNVQFGEGGAGTFSDGKLTCGVNDARLSFILSEFVRFGAPEDILYMAKPHIGTDILRRVVKNIRAAIVELGGEIRFHTKLCGIEKTGGALSALRCETPDGAEELPCDTLILAIGHSARDTFAMLHEAGLSMEQKPFSMGVRVEHLQKRIDRAQYGKFAGHAALGAADYKLSHRLTDGRGVYTFCMCPGGRVVAAASEPGMLVTNGMSDRARDGANANAALLCDVRPADFGSTHPLAGVEFQRRWERAAYAAGGGNYQAPINLVGAFLEDKVAAEFGEVAPTYRPGTAFADLRTCLPDFICAGLKEGIRQFGRRLAGFDSYDAVLTGVETRSSSPVRFYRGETYESNVAGVYPCGEGAGYAGGIMSAALDGIRVACAVIEKNQ</sequence>
<reference evidence="2" key="2">
    <citation type="journal article" date="2021" name="PeerJ">
        <title>Extensive microbial diversity within the chicken gut microbiome revealed by metagenomics and culture.</title>
        <authorList>
            <person name="Gilroy R."/>
            <person name="Ravi A."/>
            <person name="Getino M."/>
            <person name="Pursley I."/>
            <person name="Horton D.L."/>
            <person name="Alikhan N.F."/>
            <person name="Baker D."/>
            <person name="Gharbi K."/>
            <person name="Hall N."/>
            <person name="Watson M."/>
            <person name="Adriaenssens E.M."/>
            <person name="Foster-Nyarko E."/>
            <person name="Jarju S."/>
            <person name="Secka A."/>
            <person name="Antonio M."/>
            <person name="Oren A."/>
            <person name="Chaudhuri R.R."/>
            <person name="La Ragione R."/>
            <person name="Hildebrand F."/>
            <person name="Pallen M.J."/>
        </authorList>
    </citation>
    <scope>NUCLEOTIDE SEQUENCE</scope>
    <source>
        <strain evidence="2">4920</strain>
    </source>
</reference>
<reference evidence="2" key="1">
    <citation type="submission" date="2020-10" db="EMBL/GenBank/DDBJ databases">
        <authorList>
            <person name="Gilroy R."/>
        </authorList>
    </citation>
    <scope>NUCLEOTIDE SEQUENCE</scope>
    <source>
        <strain evidence="2">4920</strain>
    </source>
</reference>
<dbReference type="PANTHER" id="PTHR42842:SF3">
    <property type="entry name" value="FAD_NAD(P)-BINDING OXIDOREDUCTASE FAMILY PROTEIN"/>
    <property type="match status" value="1"/>
</dbReference>